<dbReference type="PANTHER" id="PTHR48016:SF29">
    <property type="entry name" value="MITOGEN-ACTIVATED PROTEIN KINASE KINASE KINASE 1-RELATED"/>
    <property type="match status" value="1"/>
</dbReference>
<evidence type="ECO:0000313" key="9">
    <source>
        <dbReference type="EMBL" id="KCW63033.1"/>
    </source>
</evidence>
<keyword evidence="2" id="KW-0723">Serine/threonine-protein kinase</keyword>
<keyword evidence="4" id="KW-0547">Nucleotide-binding</keyword>
<dbReference type="AlphaFoldDB" id="A0A059BA99"/>
<accession>A0A059BA99</accession>
<evidence type="ECO:0000256" key="4">
    <source>
        <dbReference type="ARBA" id="ARBA00022741"/>
    </source>
</evidence>
<evidence type="ECO:0000256" key="1">
    <source>
        <dbReference type="ARBA" id="ARBA00006529"/>
    </source>
</evidence>
<gene>
    <name evidence="9" type="ORF">EUGRSUZ_G00623</name>
</gene>
<dbReference type="InParanoid" id="A0A059BA99"/>
<comment type="similarity">
    <text evidence="1">Belongs to the protein kinase superfamily. STE Ser/Thr protein kinase family. MAP kinase kinase kinase subfamily.</text>
</comment>
<dbReference type="Pfam" id="PF00069">
    <property type="entry name" value="Pkinase"/>
    <property type="match status" value="1"/>
</dbReference>
<dbReference type="InterPro" id="IPR011009">
    <property type="entry name" value="Kinase-like_dom_sf"/>
</dbReference>
<evidence type="ECO:0000256" key="3">
    <source>
        <dbReference type="ARBA" id="ARBA00022679"/>
    </source>
</evidence>
<sequence>MVTRDRLHGDPRGRRQPHEGVGDKKLRIFLELMTKGSLATIYHKYNSRDSQVSVYTRQILNGLKYLHDQNVVHKDTKCANIPVDASGSVKLADFGLAKATEMNVAKYFEGTHLWTAPEVFKNVDNRSYGLAADIWSHGCTVLEILTREGQYSDFKPQALEKIRKGEPSPLPKSLSKDARDFIRRCLRRNPKNRPSAAQLLDHPFVKKSPREGCLTTPTLSPTRALSPPQVECNAVMPSSILLFF</sequence>
<dbReference type="PANTHER" id="PTHR48016">
    <property type="entry name" value="MAP KINASE KINASE KINASE SSK2-RELATED-RELATED"/>
    <property type="match status" value="1"/>
</dbReference>
<dbReference type="GO" id="GO:0004674">
    <property type="term" value="F:protein serine/threonine kinase activity"/>
    <property type="evidence" value="ECO:0007669"/>
    <property type="project" value="UniProtKB-KW"/>
</dbReference>
<evidence type="ECO:0000256" key="6">
    <source>
        <dbReference type="ARBA" id="ARBA00022840"/>
    </source>
</evidence>
<dbReference type="PROSITE" id="PS50011">
    <property type="entry name" value="PROTEIN_KINASE_DOM"/>
    <property type="match status" value="1"/>
</dbReference>
<keyword evidence="3" id="KW-0808">Transferase</keyword>
<evidence type="ECO:0000256" key="2">
    <source>
        <dbReference type="ARBA" id="ARBA00022527"/>
    </source>
</evidence>
<dbReference type="GO" id="GO:0005524">
    <property type="term" value="F:ATP binding"/>
    <property type="evidence" value="ECO:0007669"/>
    <property type="project" value="UniProtKB-KW"/>
</dbReference>
<protein>
    <recommendedName>
        <fullName evidence="8">Protein kinase domain-containing protein</fullName>
    </recommendedName>
</protein>
<dbReference type="InterPro" id="IPR000719">
    <property type="entry name" value="Prot_kinase_dom"/>
</dbReference>
<dbReference type="EMBL" id="KK198759">
    <property type="protein sequence ID" value="KCW63033.1"/>
    <property type="molecule type" value="Genomic_DNA"/>
</dbReference>
<reference evidence="9" key="1">
    <citation type="submission" date="2013-07" db="EMBL/GenBank/DDBJ databases">
        <title>The genome of Eucalyptus grandis.</title>
        <authorList>
            <person name="Schmutz J."/>
            <person name="Hayes R."/>
            <person name="Myburg A."/>
            <person name="Tuskan G."/>
            <person name="Grattapaglia D."/>
            <person name="Rokhsar D.S."/>
        </authorList>
    </citation>
    <scope>NUCLEOTIDE SEQUENCE</scope>
    <source>
        <tissue evidence="9">Leaf extractions</tissue>
    </source>
</reference>
<dbReference type="Gramene" id="KCW63033">
    <property type="protein sequence ID" value="KCW63033"/>
    <property type="gene ID" value="EUGRSUZ_G00623"/>
</dbReference>
<feature type="domain" description="Protein kinase" evidence="8">
    <location>
        <begin position="1"/>
        <end position="205"/>
    </location>
</feature>
<evidence type="ECO:0000256" key="7">
    <source>
        <dbReference type="SAM" id="MobiDB-lite"/>
    </source>
</evidence>
<dbReference type="InterPro" id="IPR050538">
    <property type="entry name" value="MAP_kinase_kinase_kinase"/>
</dbReference>
<dbReference type="Gene3D" id="1.10.510.10">
    <property type="entry name" value="Transferase(Phosphotransferase) domain 1"/>
    <property type="match status" value="1"/>
</dbReference>
<name>A0A059BA99_EUCGR</name>
<dbReference type="STRING" id="71139.A0A059BA99"/>
<keyword evidence="5" id="KW-0418">Kinase</keyword>
<keyword evidence="6" id="KW-0067">ATP-binding</keyword>
<evidence type="ECO:0000256" key="5">
    <source>
        <dbReference type="ARBA" id="ARBA00022777"/>
    </source>
</evidence>
<evidence type="ECO:0000259" key="8">
    <source>
        <dbReference type="PROSITE" id="PS50011"/>
    </source>
</evidence>
<proteinExistence type="inferred from homology"/>
<dbReference type="OMA" id="DTKCANI"/>
<organism evidence="9">
    <name type="scientific">Eucalyptus grandis</name>
    <name type="common">Flooded gum</name>
    <dbReference type="NCBI Taxonomy" id="71139"/>
    <lineage>
        <taxon>Eukaryota</taxon>
        <taxon>Viridiplantae</taxon>
        <taxon>Streptophyta</taxon>
        <taxon>Embryophyta</taxon>
        <taxon>Tracheophyta</taxon>
        <taxon>Spermatophyta</taxon>
        <taxon>Magnoliopsida</taxon>
        <taxon>eudicotyledons</taxon>
        <taxon>Gunneridae</taxon>
        <taxon>Pentapetalae</taxon>
        <taxon>rosids</taxon>
        <taxon>malvids</taxon>
        <taxon>Myrtales</taxon>
        <taxon>Myrtaceae</taxon>
        <taxon>Myrtoideae</taxon>
        <taxon>Eucalypteae</taxon>
        <taxon>Eucalyptus</taxon>
    </lineage>
</organism>
<feature type="region of interest" description="Disordered" evidence="7">
    <location>
        <begin position="1"/>
        <end position="20"/>
    </location>
</feature>
<dbReference type="SUPFAM" id="SSF56112">
    <property type="entry name" value="Protein kinase-like (PK-like)"/>
    <property type="match status" value="1"/>
</dbReference>